<sequence>MALRYSLRVVRYSAQNAVADFAATYTWKSWLFGWLGRMLSQVVFFTLAGRLLGSPSLHRERFVGNSVMTCVVEAMMVVASSAWERRAGTLPLLVSSPAGLFEVFFGRSLQWVVSGTATSFVALLALGPFFGVHWAPAAVPVVVVVLLVTSLGSYCFGLFLSVLVLQATQLRNIVSNVSYLAMMTFCGVQVPVGYWPAPIGWVAECIPITHGLRAMNALAAGGRADMVGQQVLEAALCGVFWVLVAAAAFRLLAERGRRDGSIEYSA</sequence>
<evidence type="ECO:0000256" key="3">
    <source>
        <dbReference type="ARBA" id="ARBA00022989"/>
    </source>
</evidence>
<evidence type="ECO:0000313" key="7">
    <source>
        <dbReference type="EMBL" id="MBU3862639.1"/>
    </source>
</evidence>
<evidence type="ECO:0000313" key="8">
    <source>
        <dbReference type="Proteomes" id="UP000720508"/>
    </source>
</evidence>
<protein>
    <submittedName>
        <fullName evidence="7">ABC transporter permease</fullName>
    </submittedName>
</protein>
<feature type="transmembrane region" description="Helical" evidence="5">
    <location>
        <begin position="141"/>
        <end position="165"/>
    </location>
</feature>
<dbReference type="PANTHER" id="PTHR43229:SF6">
    <property type="entry name" value="ABC-TYPE MULTIDRUG TRANSPORT SYSTEM, PERMEASE COMPONENT"/>
    <property type="match status" value="1"/>
</dbReference>
<feature type="transmembrane region" description="Helical" evidence="5">
    <location>
        <begin position="231"/>
        <end position="253"/>
    </location>
</feature>
<comment type="caution">
    <text evidence="7">The sequence shown here is derived from an EMBL/GenBank/DDBJ whole genome shotgun (WGS) entry which is preliminary data.</text>
</comment>
<dbReference type="EMBL" id="JAHLEM010000003">
    <property type="protein sequence ID" value="MBU3862639.1"/>
    <property type="molecule type" value="Genomic_DNA"/>
</dbReference>
<dbReference type="PANTHER" id="PTHR43229">
    <property type="entry name" value="NODULATION PROTEIN J"/>
    <property type="match status" value="1"/>
</dbReference>
<gene>
    <name evidence="7" type="ORF">KN815_00440</name>
</gene>
<dbReference type="InterPro" id="IPR013525">
    <property type="entry name" value="ABC2_TM"/>
</dbReference>
<evidence type="ECO:0000256" key="5">
    <source>
        <dbReference type="SAM" id="Phobius"/>
    </source>
</evidence>
<comment type="subcellular location">
    <subcellularLocation>
        <location evidence="1">Membrane</location>
        <topology evidence="1">Multi-pass membrane protein</topology>
    </subcellularLocation>
</comment>
<reference evidence="7 8" key="1">
    <citation type="submission" date="2021-06" db="EMBL/GenBank/DDBJ databases">
        <authorList>
            <person name="Pan X."/>
        </authorList>
    </citation>
    <scope>NUCLEOTIDE SEQUENCE [LARGE SCALE GENOMIC DNA]</scope>
    <source>
        <strain evidence="7 8">4503</strain>
    </source>
</reference>
<evidence type="ECO:0000256" key="2">
    <source>
        <dbReference type="ARBA" id="ARBA00022692"/>
    </source>
</evidence>
<proteinExistence type="predicted"/>
<accession>A0ABS6C6X0</accession>
<dbReference type="Proteomes" id="UP000720508">
    <property type="component" value="Unassembled WGS sequence"/>
</dbReference>
<keyword evidence="4 5" id="KW-0472">Membrane</keyword>
<keyword evidence="2 5" id="KW-0812">Transmembrane</keyword>
<feature type="transmembrane region" description="Helical" evidence="5">
    <location>
        <begin position="112"/>
        <end position="135"/>
    </location>
</feature>
<organism evidence="7 8">
    <name type="scientific">Streptomyces niphimycinicus</name>
    <dbReference type="NCBI Taxonomy" id="2842201"/>
    <lineage>
        <taxon>Bacteria</taxon>
        <taxon>Bacillati</taxon>
        <taxon>Actinomycetota</taxon>
        <taxon>Actinomycetes</taxon>
        <taxon>Kitasatosporales</taxon>
        <taxon>Streptomycetaceae</taxon>
        <taxon>Streptomyces</taxon>
    </lineage>
</organism>
<evidence type="ECO:0000256" key="1">
    <source>
        <dbReference type="ARBA" id="ARBA00004141"/>
    </source>
</evidence>
<dbReference type="InterPro" id="IPR051784">
    <property type="entry name" value="Nod_factor_ABC_transporter"/>
</dbReference>
<evidence type="ECO:0000259" key="6">
    <source>
        <dbReference type="Pfam" id="PF01061"/>
    </source>
</evidence>
<feature type="domain" description="ABC-2 type transporter transmembrane" evidence="6">
    <location>
        <begin position="26"/>
        <end position="216"/>
    </location>
</feature>
<keyword evidence="3 5" id="KW-1133">Transmembrane helix</keyword>
<dbReference type="RefSeq" id="WP_216339021.1">
    <property type="nucleotide sequence ID" value="NZ_JAHLEM010000003.1"/>
</dbReference>
<feature type="transmembrane region" description="Helical" evidence="5">
    <location>
        <begin position="177"/>
        <end position="197"/>
    </location>
</feature>
<dbReference type="Pfam" id="PF01061">
    <property type="entry name" value="ABC2_membrane"/>
    <property type="match status" value="1"/>
</dbReference>
<name>A0ABS6C6X0_9ACTN</name>
<keyword evidence="8" id="KW-1185">Reference proteome</keyword>
<evidence type="ECO:0000256" key="4">
    <source>
        <dbReference type="ARBA" id="ARBA00023136"/>
    </source>
</evidence>